<dbReference type="InterPro" id="IPR054080">
    <property type="entry name" value="TPR1-like_2nd"/>
</dbReference>
<evidence type="ECO:0000256" key="4">
    <source>
        <dbReference type="ARBA" id="ARBA00022737"/>
    </source>
</evidence>
<name>A0ABR2WXI2_9FUNG</name>
<dbReference type="PROSITE" id="PS50896">
    <property type="entry name" value="LISH"/>
    <property type="match status" value="1"/>
</dbReference>
<evidence type="ECO:0000256" key="2">
    <source>
        <dbReference type="ARBA" id="ARBA00022574"/>
    </source>
</evidence>
<feature type="repeat" description="WD" evidence="8">
    <location>
        <begin position="526"/>
        <end position="551"/>
    </location>
</feature>
<dbReference type="Pfam" id="PF21889">
    <property type="entry name" value="TPR1-like_2nd"/>
    <property type="match status" value="1"/>
</dbReference>
<dbReference type="PROSITE" id="PS50082">
    <property type="entry name" value="WD_REPEATS_2"/>
    <property type="match status" value="7"/>
</dbReference>
<dbReference type="PANTHER" id="PTHR22848">
    <property type="entry name" value="WD40 REPEAT PROTEIN"/>
    <property type="match status" value="1"/>
</dbReference>
<evidence type="ECO:0000259" key="10">
    <source>
        <dbReference type="PROSITE" id="PS50897"/>
    </source>
</evidence>
<keyword evidence="2 8" id="KW-0853">WD repeat</keyword>
<dbReference type="SMART" id="SM00320">
    <property type="entry name" value="WD40"/>
    <property type="match status" value="7"/>
</dbReference>
<evidence type="ECO:0000313" key="12">
    <source>
        <dbReference type="Proteomes" id="UP001479436"/>
    </source>
</evidence>
<dbReference type="InterPro" id="IPR006594">
    <property type="entry name" value="LisH"/>
</dbReference>
<dbReference type="InterPro" id="IPR001680">
    <property type="entry name" value="WD40_rpt"/>
</dbReference>
<dbReference type="PROSITE" id="PS50294">
    <property type="entry name" value="WD_REPEATS_REGION"/>
    <property type="match status" value="6"/>
</dbReference>
<dbReference type="PROSITE" id="PS00678">
    <property type="entry name" value="WD_REPEATS_1"/>
    <property type="match status" value="3"/>
</dbReference>
<dbReference type="InterPro" id="IPR020472">
    <property type="entry name" value="WD40_PAC1"/>
</dbReference>
<feature type="domain" description="CTLH" evidence="10">
    <location>
        <begin position="122"/>
        <end position="170"/>
    </location>
</feature>
<dbReference type="Pfam" id="PF00400">
    <property type="entry name" value="WD40"/>
    <property type="match status" value="7"/>
</dbReference>
<keyword evidence="4" id="KW-0677">Repeat</keyword>
<dbReference type="Proteomes" id="UP001479436">
    <property type="component" value="Unassembled WGS sequence"/>
</dbReference>
<keyword evidence="5" id="KW-0508">mRNA splicing</keyword>
<dbReference type="PRINTS" id="PR00320">
    <property type="entry name" value="GPROTEINBRPT"/>
</dbReference>
<organism evidence="11 12">
    <name type="scientific">Basidiobolus ranarum</name>
    <dbReference type="NCBI Taxonomy" id="34480"/>
    <lineage>
        <taxon>Eukaryota</taxon>
        <taxon>Fungi</taxon>
        <taxon>Fungi incertae sedis</taxon>
        <taxon>Zoopagomycota</taxon>
        <taxon>Entomophthoromycotina</taxon>
        <taxon>Basidiobolomycetes</taxon>
        <taxon>Basidiobolales</taxon>
        <taxon>Basidiobolaceae</taxon>
        <taxon>Basidiobolus</taxon>
    </lineage>
</organism>
<sequence>MDHTPPPVGVNLSTNTSSSIKTNMSLVNGDSSSSSENLLDQLKDLSLYELASKNSYVGAHLDRIDSTEEIFNPDDPNIKQDVIRMIIQYLNDEGYHASRMTVSDEANIKWHEKMEQQAEIVRLKKVILDGDWAEVDKLCSKNLVKNQKSFLYSVYKQQYLEYIEHREMQKAFTFLSKRLKPLEHLQTTPNEFKDLCYLLTAKSIHDASSFKNWEGIGPAREKLVEQLQNRLDSENFNKDTNSTYVPPNRLITLLRQAVSYQMEFARYHPRITPVVNTLLEDYSSFIIPNAVFSTFTGHRGNIKCVEFIGEEGKSIISGSSDNTLRIWNTETTKCTSVLEGHTSRIWDVSSNKKGSLVASASGDRTVKLWDIKNETGSYLSTFTGHEGDVYSVKFHPGGNHFVTGGYDKVVRLFDVSTGAVIKTFTGHQLAVSKTIFNPLGNLIISGSKDNTIKFWDVVSGLCIRTITQHLGEVTSVEINSSGSLLLSSSKDNSNRLWDIRMVRPIQRLKGHQNTSKNFIRAGFAHNNLVAGGSEDGIVYIWDQKTGEILQKLRGHSGIVYNAVWNDKQSLFCSCSDDRTLKTWWYDENKPITNPNESNRTFA</sequence>
<comment type="caution">
    <text evidence="11">The sequence shown here is derived from an EMBL/GenBank/DDBJ whole genome shotgun (WGS) entry which is preliminary data.</text>
</comment>
<feature type="repeat" description="WD" evidence="8">
    <location>
        <begin position="424"/>
        <end position="465"/>
    </location>
</feature>
<feature type="repeat" description="WD" evidence="8">
    <location>
        <begin position="338"/>
        <end position="379"/>
    </location>
</feature>
<keyword evidence="12" id="KW-1185">Reference proteome</keyword>
<evidence type="ECO:0000256" key="5">
    <source>
        <dbReference type="ARBA" id="ARBA00023187"/>
    </source>
</evidence>
<reference evidence="11 12" key="1">
    <citation type="submission" date="2023-04" db="EMBL/GenBank/DDBJ databases">
        <title>Genome of Basidiobolus ranarum AG-B5.</title>
        <authorList>
            <person name="Stajich J.E."/>
            <person name="Carter-House D."/>
            <person name="Gryganskyi A."/>
        </authorList>
    </citation>
    <scope>NUCLEOTIDE SEQUENCE [LARGE SCALE GENOMIC DNA]</scope>
    <source>
        <strain evidence="11 12">AG-B5</strain>
    </source>
</reference>
<feature type="repeat" description="WD" evidence="8">
    <location>
        <begin position="382"/>
        <end position="423"/>
    </location>
</feature>
<dbReference type="PROSITE" id="PS50897">
    <property type="entry name" value="CTLH"/>
    <property type="match status" value="1"/>
</dbReference>
<dbReference type="InterPro" id="IPR015943">
    <property type="entry name" value="WD40/YVTN_repeat-like_dom_sf"/>
</dbReference>
<evidence type="ECO:0000256" key="9">
    <source>
        <dbReference type="SAM" id="MobiDB-lite"/>
    </source>
</evidence>
<dbReference type="CDD" id="cd00200">
    <property type="entry name" value="WD40"/>
    <property type="match status" value="1"/>
</dbReference>
<comment type="subcellular location">
    <subcellularLocation>
        <location evidence="1">Nucleus speckle</location>
    </subcellularLocation>
</comment>
<proteinExistence type="inferred from homology"/>
<dbReference type="EMBL" id="JASJQH010000180">
    <property type="protein sequence ID" value="KAK9766181.1"/>
    <property type="molecule type" value="Genomic_DNA"/>
</dbReference>
<evidence type="ECO:0000256" key="7">
    <source>
        <dbReference type="ARBA" id="ARBA00026184"/>
    </source>
</evidence>
<evidence type="ECO:0000256" key="6">
    <source>
        <dbReference type="ARBA" id="ARBA00025801"/>
    </source>
</evidence>
<protein>
    <recommendedName>
        <fullName evidence="7">WD40 repeat-containing protein SMU1</fullName>
    </recommendedName>
</protein>
<dbReference type="Gene3D" id="2.130.10.10">
    <property type="entry name" value="YVTN repeat-like/Quinoprotein amine dehydrogenase"/>
    <property type="match status" value="3"/>
</dbReference>
<feature type="repeat" description="WD" evidence="8">
    <location>
        <begin position="552"/>
        <end position="583"/>
    </location>
</feature>
<dbReference type="InterPro" id="IPR036322">
    <property type="entry name" value="WD40_repeat_dom_sf"/>
</dbReference>
<feature type="repeat" description="WD" evidence="8">
    <location>
        <begin position="466"/>
        <end position="507"/>
    </location>
</feature>
<keyword evidence="3" id="KW-0507">mRNA processing</keyword>
<evidence type="ECO:0000256" key="8">
    <source>
        <dbReference type="PROSITE-ProRule" id="PRU00221"/>
    </source>
</evidence>
<feature type="repeat" description="WD" evidence="8">
    <location>
        <begin position="295"/>
        <end position="337"/>
    </location>
</feature>
<comment type="similarity">
    <text evidence="6">Belongs to the WD repeat SMU1 family.</text>
</comment>
<evidence type="ECO:0000256" key="1">
    <source>
        <dbReference type="ARBA" id="ARBA00004324"/>
    </source>
</evidence>
<feature type="compositionally biased region" description="Polar residues" evidence="9">
    <location>
        <begin position="11"/>
        <end position="33"/>
    </location>
</feature>
<accession>A0ABR2WXI2</accession>
<gene>
    <name evidence="11" type="ORF">K7432_004918</name>
</gene>
<dbReference type="InterPro" id="IPR006595">
    <property type="entry name" value="CTLH_C"/>
</dbReference>
<dbReference type="InterPro" id="IPR019775">
    <property type="entry name" value="WD40_repeat_CS"/>
</dbReference>
<evidence type="ECO:0000313" key="11">
    <source>
        <dbReference type="EMBL" id="KAK9766181.1"/>
    </source>
</evidence>
<dbReference type="InterPro" id="IPR045184">
    <property type="entry name" value="SMU1"/>
</dbReference>
<dbReference type="SUPFAM" id="SSF50978">
    <property type="entry name" value="WD40 repeat-like"/>
    <property type="match status" value="1"/>
</dbReference>
<evidence type="ECO:0000256" key="3">
    <source>
        <dbReference type="ARBA" id="ARBA00022664"/>
    </source>
</evidence>
<feature type="region of interest" description="Disordered" evidence="9">
    <location>
        <begin position="1"/>
        <end position="33"/>
    </location>
</feature>